<name>A0A1G2DXF3_9BACT</name>
<comment type="caution">
    <text evidence="3">The sequence shown here is derived from an EMBL/GenBank/DDBJ whole genome shotgun (WGS) entry which is preliminary data.</text>
</comment>
<dbReference type="InterPro" id="IPR036938">
    <property type="entry name" value="PAP2/HPO_sf"/>
</dbReference>
<dbReference type="Gene3D" id="1.20.144.10">
    <property type="entry name" value="Phosphatidic acid phosphatase type 2/haloperoxidase"/>
    <property type="match status" value="1"/>
</dbReference>
<accession>A0A1G2DXF3</accession>
<keyword evidence="1" id="KW-0812">Transmembrane</keyword>
<dbReference type="EMBL" id="MHLW01000008">
    <property type="protein sequence ID" value="OGZ18239.1"/>
    <property type="molecule type" value="Genomic_DNA"/>
</dbReference>
<evidence type="ECO:0000313" key="3">
    <source>
        <dbReference type="EMBL" id="OGZ18239.1"/>
    </source>
</evidence>
<protein>
    <recommendedName>
        <fullName evidence="2">Phosphatidic acid phosphatase type 2/haloperoxidase domain-containing protein</fullName>
    </recommendedName>
</protein>
<organism evidence="3 4">
    <name type="scientific">Candidatus Nealsonbacteria bacterium RBG_13_37_56</name>
    <dbReference type="NCBI Taxonomy" id="1801661"/>
    <lineage>
        <taxon>Bacteria</taxon>
        <taxon>Candidatus Nealsoniibacteriota</taxon>
    </lineage>
</organism>
<reference evidence="3 4" key="1">
    <citation type="journal article" date="2016" name="Nat. Commun.">
        <title>Thousands of microbial genomes shed light on interconnected biogeochemical processes in an aquifer system.</title>
        <authorList>
            <person name="Anantharaman K."/>
            <person name="Brown C.T."/>
            <person name="Hug L.A."/>
            <person name="Sharon I."/>
            <person name="Castelle C.J."/>
            <person name="Probst A.J."/>
            <person name="Thomas B.C."/>
            <person name="Singh A."/>
            <person name="Wilkins M.J."/>
            <person name="Karaoz U."/>
            <person name="Brodie E.L."/>
            <person name="Williams K.H."/>
            <person name="Hubbard S.S."/>
            <person name="Banfield J.F."/>
        </authorList>
    </citation>
    <scope>NUCLEOTIDE SEQUENCE [LARGE SCALE GENOMIC DNA]</scope>
</reference>
<feature type="transmembrane region" description="Helical" evidence="1">
    <location>
        <begin position="145"/>
        <end position="163"/>
    </location>
</feature>
<evidence type="ECO:0000256" key="1">
    <source>
        <dbReference type="SAM" id="Phobius"/>
    </source>
</evidence>
<evidence type="ECO:0000313" key="4">
    <source>
        <dbReference type="Proteomes" id="UP000178893"/>
    </source>
</evidence>
<dbReference type="SUPFAM" id="SSF48317">
    <property type="entry name" value="Acid phosphatase/Vanadium-dependent haloperoxidase"/>
    <property type="match status" value="1"/>
</dbReference>
<feature type="transmembrane region" description="Helical" evidence="1">
    <location>
        <begin position="53"/>
        <end position="75"/>
    </location>
</feature>
<keyword evidence="1" id="KW-0472">Membrane</keyword>
<feature type="transmembrane region" description="Helical" evidence="1">
    <location>
        <begin position="95"/>
        <end position="115"/>
    </location>
</feature>
<dbReference type="Proteomes" id="UP000178893">
    <property type="component" value="Unassembled WGS sequence"/>
</dbReference>
<feature type="domain" description="Phosphatidic acid phosphatase type 2/haloperoxidase" evidence="2">
    <location>
        <begin position="52"/>
        <end position="160"/>
    </location>
</feature>
<dbReference type="PANTHER" id="PTHR14969">
    <property type="entry name" value="SPHINGOSINE-1-PHOSPHATE PHOSPHOHYDROLASE"/>
    <property type="match status" value="1"/>
</dbReference>
<gene>
    <name evidence="3" type="ORF">A2V72_00935</name>
</gene>
<sequence length="170" mass="19553">MDLYLFNLINQFALKWEWLDVLAIFLAEFLQYFLLFGLFLFLVKDFKKYLRMIIEAVLSAFLARFVIVSFIRWILPRLRPFITNNVNLLFEYSGSAFPSGHAAFFFAVATVVYLYNKKIGALFYLSSILIVLARVFSGVHWPSDILAGAVVGILSGYAIYKVSDYNVSNK</sequence>
<evidence type="ECO:0000259" key="2">
    <source>
        <dbReference type="SMART" id="SM00014"/>
    </source>
</evidence>
<dbReference type="AlphaFoldDB" id="A0A1G2DXF3"/>
<dbReference type="InterPro" id="IPR000326">
    <property type="entry name" value="PAP2/HPO"/>
</dbReference>
<keyword evidence="1" id="KW-1133">Transmembrane helix</keyword>
<proteinExistence type="predicted"/>
<feature type="transmembrane region" description="Helical" evidence="1">
    <location>
        <begin position="20"/>
        <end position="41"/>
    </location>
</feature>
<dbReference type="Pfam" id="PF01569">
    <property type="entry name" value="PAP2"/>
    <property type="match status" value="1"/>
</dbReference>
<dbReference type="PANTHER" id="PTHR14969:SF13">
    <property type="entry name" value="AT30094P"/>
    <property type="match status" value="1"/>
</dbReference>
<feature type="transmembrane region" description="Helical" evidence="1">
    <location>
        <begin position="122"/>
        <end position="139"/>
    </location>
</feature>
<dbReference type="SMART" id="SM00014">
    <property type="entry name" value="acidPPc"/>
    <property type="match status" value="1"/>
</dbReference>